<keyword evidence="1" id="KW-1133">Transmembrane helix</keyword>
<comment type="caution">
    <text evidence="2">The sequence shown here is derived from an EMBL/GenBank/DDBJ whole genome shotgun (WGS) entry which is preliminary data.</text>
</comment>
<feature type="transmembrane region" description="Helical" evidence="1">
    <location>
        <begin position="629"/>
        <end position="652"/>
    </location>
</feature>
<dbReference type="EMBL" id="ATCN01000803">
    <property type="protein sequence ID" value="EPR78425.1"/>
    <property type="molecule type" value="Genomic_DNA"/>
</dbReference>
<gene>
    <name evidence="2" type="ORF">SLOPH_1165</name>
</gene>
<dbReference type="InParanoid" id="S7W6I2"/>
<name>S7W6I2_SPRLO</name>
<feature type="transmembrane region" description="Helical" evidence="1">
    <location>
        <begin position="703"/>
        <end position="721"/>
    </location>
</feature>
<keyword evidence="3" id="KW-1185">Reference proteome</keyword>
<sequence length="858" mass="100502">MFEWDLDISSDIFQNIKISGSCKARRVGIFTKTSLESAIIANVIGCSPTYKSISDCGIKKSIRYNNQEITAELASKKILTVNYMEGYDYNLDYYFNKEDSVFNNLIFLDNLLWGIFDVDYHTVLGLNKIGNVKVKNLTQQEKVNLLKEGIFKMKPTILILGDYRCNSECVDALDFSKDILSIDSDIQNIIVVSNSQEVLKYVDYVYFIEHGKVAYSGDKESLKTMDYNISYFFNKIPEDILQKFKKFSVENNNTKSYFQGKDNTSKNKNILYTTLTEESDNHQFSFNNSIVLLGNLARCTIISQSLYKIMITIVMILILTIFHSILNRSTDENILIKYSKYVLGDLEEYKTIQINIDDNNSMESIKPNNDYNTTRINQKLTEENKSQTIRNPKFITKDEQNKGIAKNEEPKILDIPSINNANKESHMRLNVKDSKTKLAQTDELCYVQIDESIDTTHNHLVSTEGNMSEDKKHHECISIGDKKKRIYPNFHITQDEYVTAYKKIFNIRSPEKIITTFMKEIFSSNLIINFKNDFNYDVKGIVLTKYANNTINVDIRFFIYRVFAFINIVNLVCMLYIFLIINVRISDHYWHNTLYSSFSLISANMILEINSCAIVFMIFTFITHVKFNIPFLLHWLFLVLGFVYYMILYFILICKEYKPKNDYNKCFYTSDVLKYFLYNIASIKSRTITLIEEYKPRDNKKTIYTSIFNFLIYSVNPIFVIFKTSTLTYIIFIVLVLDPYILGKLTSLFKGYYIDIVTTIFFLCIHPLYVKVSICVDITQYISFYFKDHLKKDVEKLLAKRYTNVCYQYTLIDLQSAMPCIIPMLFITNMMILYYIVFYKFRIYGNYANKQDPRKEND</sequence>
<evidence type="ECO:0000313" key="2">
    <source>
        <dbReference type="EMBL" id="EPR78425.1"/>
    </source>
</evidence>
<feature type="transmembrane region" description="Helical" evidence="1">
    <location>
        <begin position="558"/>
        <end position="581"/>
    </location>
</feature>
<accession>S7W6I2</accession>
<organism evidence="2 3">
    <name type="scientific">Spraguea lophii (strain 42_110)</name>
    <name type="common">Microsporidian parasite</name>
    <dbReference type="NCBI Taxonomy" id="1358809"/>
    <lineage>
        <taxon>Eukaryota</taxon>
        <taxon>Fungi</taxon>
        <taxon>Fungi incertae sedis</taxon>
        <taxon>Microsporidia</taxon>
        <taxon>Spragueidae</taxon>
        <taxon>Spraguea</taxon>
    </lineage>
</organism>
<feature type="transmembrane region" description="Helical" evidence="1">
    <location>
        <begin position="601"/>
        <end position="622"/>
    </location>
</feature>
<feature type="transmembrane region" description="Helical" evidence="1">
    <location>
        <begin position="727"/>
        <end position="745"/>
    </location>
</feature>
<dbReference type="HOGENOM" id="CLU_334681_0_0_1"/>
<dbReference type="Proteomes" id="UP000014978">
    <property type="component" value="Unassembled WGS sequence"/>
</dbReference>
<proteinExistence type="predicted"/>
<keyword evidence="1" id="KW-0812">Transmembrane</keyword>
<protein>
    <submittedName>
        <fullName evidence="2">Uncharacterized protein</fullName>
    </submittedName>
</protein>
<dbReference type="VEuPathDB" id="MicrosporidiaDB:SLOPH_1165"/>
<reference evidence="3" key="1">
    <citation type="journal article" date="2013" name="PLoS Genet.">
        <title>The genome of Spraguea lophii and the basis of host-microsporidian interactions.</title>
        <authorList>
            <person name="Campbell S.E."/>
            <person name="Williams T.A."/>
            <person name="Yousuf A."/>
            <person name="Soanes D.M."/>
            <person name="Paszkiewicz K.H."/>
            <person name="Williams B.A.P."/>
        </authorList>
    </citation>
    <scope>NUCLEOTIDE SEQUENCE [LARGE SCALE GENOMIC DNA]</scope>
    <source>
        <strain evidence="3">42_110</strain>
    </source>
</reference>
<keyword evidence="1" id="KW-0472">Membrane</keyword>
<feature type="transmembrane region" description="Helical" evidence="1">
    <location>
        <begin position="821"/>
        <end position="841"/>
    </location>
</feature>
<evidence type="ECO:0000256" key="1">
    <source>
        <dbReference type="SAM" id="Phobius"/>
    </source>
</evidence>
<evidence type="ECO:0000313" key="3">
    <source>
        <dbReference type="Proteomes" id="UP000014978"/>
    </source>
</evidence>
<dbReference type="AlphaFoldDB" id="S7W6I2"/>